<proteinExistence type="predicted"/>
<dbReference type="Proteomes" id="UP000510621">
    <property type="component" value="Chromosome"/>
</dbReference>
<gene>
    <name evidence="1" type="ORF">HZT40_08955</name>
</gene>
<evidence type="ECO:0000313" key="1">
    <source>
        <dbReference type="EMBL" id="QLQ31698.1"/>
    </source>
</evidence>
<sequence>MDIAISDIVTNYPAGMSNVYIRYENIPGYWDGQMVCQIQKSPLVMSGGRVGVWTEASRERLEVDGNIRLHGWGKGCNYCMSTTRKG</sequence>
<reference evidence="1" key="1">
    <citation type="submission" date="2020-06" db="EMBL/GenBank/DDBJ databases">
        <title>Analysis procedures for assessing recovery of high quality, complete, closed genomes from Nanopore long read metagenome sequencing.</title>
        <authorList>
            <person name="Bessarab I."/>
            <person name="Arumugam K."/>
            <person name="Haryono M."/>
            <person name="Liu X."/>
            <person name="Roy S."/>
            <person name="Zuniga-Montanez R.E."/>
            <person name="Qiu G."/>
            <person name="Drautz-Moses D.I."/>
            <person name="Law Y.Y."/>
            <person name="Wuertz S."/>
            <person name="Lauro F.M."/>
            <person name="Huson D.H."/>
            <person name="Williams R.B."/>
        </authorList>
    </citation>
    <scope>NUCLEOTIDE SEQUENCE [LARGE SCALE GENOMIC DNA]</scope>
    <source>
        <strain evidence="1">SSD2</strain>
    </source>
</reference>
<organism evidence="1 2">
    <name type="scientific">Candidatus Thiothrix singaporensis</name>
    <dbReference type="NCBI Taxonomy" id="2799669"/>
    <lineage>
        <taxon>Bacteria</taxon>
        <taxon>Pseudomonadati</taxon>
        <taxon>Pseudomonadota</taxon>
        <taxon>Gammaproteobacteria</taxon>
        <taxon>Thiotrichales</taxon>
        <taxon>Thiotrichaceae</taxon>
        <taxon>Thiothrix</taxon>
    </lineage>
</organism>
<keyword evidence="2" id="KW-1185">Reference proteome</keyword>
<name>A0A7L6ARI7_9GAMM</name>
<evidence type="ECO:0000313" key="2">
    <source>
        <dbReference type="Proteomes" id="UP000510621"/>
    </source>
</evidence>
<accession>A0A7L6ARI7</accession>
<dbReference type="EMBL" id="CP059265">
    <property type="protein sequence ID" value="QLQ31698.1"/>
    <property type="molecule type" value="Genomic_DNA"/>
</dbReference>
<protein>
    <submittedName>
        <fullName evidence="1">Uncharacterized protein</fullName>
    </submittedName>
</protein>
<dbReference type="KEGG" id="this:HZT40_08955"/>
<dbReference type="AlphaFoldDB" id="A0A7L6ARI7"/>